<evidence type="ECO:0000256" key="1">
    <source>
        <dbReference type="ARBA" id="ARBA00004897"/>
    </source>
</evidence>
<reference evidence="5 6" key="1">
    <citation type="submission" date="2024-03" db="EMBL/GenBank/DDBJ databases">
        <title>Actinomycetospora sp. OC33-EN08, a novel actinomycete isolated from wild orchid (Aerides multiflora).</title>
        <authorList>
            <person name="Suriyachadkun C."/>
        </authorList>
    </citation>
    <scope>NUCLEOTIDE SEQUENCE [LARGE SCALE GENOMIC DNA]</scope>
    <source>
        <strain evidence="5 6">OC33-EN08</strain>
    </source>
</reference>
<evidence type="ECO:0000256" key="4">
    <source>
        <dbReference type="ARBA" id="ARBA00047778"/>
    </source>
</evidence>
<dbReference type="InterPro" id="IPR002026">
    <property type="entry name" value="Urease_gamma/gamma-beta_su"/>
</dbReference>
<comment type="caution">
    <text evidence="5">The sequence shown here is derived from an EMBL/GenBank/DDBJ whole genome shotgun (WGS) entry which is preliminary data.</text>
</comment>
<dbReference type="InterPro" id="IPR002019">
    <property type="entry name" value="Urease_beta-like"/>
</dbReference>
<keyword evidence="6" id="KW-1185">Reference proteome</keyword>
<dbReference type="SUPFAM" id="SSF54111">
    <property type="entry name" value="Urease, gamma-subunit"/>
    <property type="match status" value="1"/>
</dbReference>
<dbReference type="RefSeq" id="WP_337694890.1">
    <property type="nucleotide sequence ID" value="NZ_JBBEGN010000004.1"/>
</dbReference>
<dbReference type="Pfam" id="PF00699">
    <property type="entry name" value="Urease_beta"/>
    <property type="match status" value="1"/>
</dbReference>
<evidence type="ECO:0000313" key="6">
    <source>
        <dbReference type="Proteomes" id="UP001385809"/>
    </source>
</evidence>
<dbReference type="EC" id="3.5.1.5" evidence="2"/>
<name>A0ABU8MLU5_9PSEU</name>
<proteinExistence type="predicted"/>
<sequence length="191" mass="20137">MHLTPREHERLLLAAAADLARRRLARGARLGATEAVALVCDEVCEMAWDGMAHDEVVARARRLVDPSSLLDGAAAAVPSVQVEALFPHGTALVHVDAPFGSPGDDDAGAVRVGDGEVVLAPGRERAEATLHNTGPLDVWVSSHVPLDALNPALVVTTPPGRWRLDVPAGTALRVAPDEQRAVDVVEIVGTW</sequence>
<dbReference type="Proteomes" id="UP001385809">
    <property type="component" value="Unassembled WGS sequence"/>
</dbReference>
<comment type="catalytic activity">
    <reaction evidence="4">
        <text>urea + 2 H2O + H(+) = hydrogencarbonate + 2 NH4(+)</text>
        <dbReference type="Rhea" id="RHEA:20557"/>
        <dbReference type="ChEBI" id="CHEBI:15377"/>
        <dbReference type="ChEBI" id="CHEBI:15378"/>
        <dbReference type="ChEBI" id="CHEBI:16199"/>
        <dbReference type="ChEBI" id="CHEBI:17544"/>
        <dbReference type="ChEBI" id="CHEBI:28938"/>
        <dbReference type="EC" id="3.5.1.5"/>
    </reaction>
</comment>
<evidence type="ECO:0000256" key="3">
    <source>
        <dbReference type="ARBA" id="ARBA00022801"/>
    </source>
</evidence>
<keyword evidence="3 5" id="KW-0378">Hydrolase</keyword>
<evidence type="ECO:0000313" key="5">
    <source>
        <dbReference type="EMBL" id="MEJ2868279.1"/>
    </source>
</evidence>
<gene>
    <name evidence="5" type="ORF">WCD74_10910</name>
</gene>
<dbReference type="InterPro" id="IPR036461">
    <property type="entry name" value="Urease_betasu_sf"/>
</dbReference>
<dbReference type="Pfam" id="PF00547">
    <property type="entry name" value="Urease_gamma"/>
    <property type="match status" value="1"/>
</dbReference>
<dbReference type="GO" id="GO:0009039">
    <property type="term" value="F:urease activity"/>
    <property type="evidence" value="ECO:0007669"/>
    <property type="project" value="UniProtKB-EC"/>
</dbReference>
<dbReference type="SUPFAM" id="SSF51278">
    <property type="entry name" value="Urease, beta-subunit"/>
    <property type="match status" value="1"/>
</dbReference>
<dbReference type="PANTHER" id="PTHR33569">
    <property type="entry name" value="UREASE"/>
    <property type="match status" value="1"/>
</dbReference>
<dbReference type="EMBL" id="JBBEGN010000004">
    <property type="protein sequence ID" value="MEJ2868279.1"/>
    <property type="molecule type" value="Genomic_DNA"/>
</dbReference>
<dbReference type="PANTHER" id="PTHR33569:SF1">
    <property type="entry name" value="UREASE"/>
    <property type="match status" value="1"/>
</dbReference>
<protein>
    <recommendedName>
        <fullName evidence="2">urease</fullName>
        <ecNumber evidence="2">3.5.1.5</ecNumber>
    </recommendedName>
</protein>
<dbReference type="Gene3D" id="2.10.150.10">
    <property type="entry name" value="Urease, beta subunit"/>
    <property type="match status" value="1"/>
</dbReference>
<accession>A0ABU8MLU5</accession>
<evidence type="ECO:0000256" key="2">
    <source>
        <dbReference type="ARBA" id="ARBA00012934"/>
    </source>
</evidence>
<dbReference type="InterPro" id="IPR050069">
    <property type="entry name" value="Urease_subunit"/>
</dbReference>
<comment type="pathway">
    <text evidence="1">Nitrogen metabolism; urea degradation; CO(2) and NH(3) from urea (urease route): step 1/1.</text>
</comment>
<dbReference type="Gene3D" id="3.30.280.10">
    <property type="entry name" value="Urease, gamma-like subunit"/>
    <property type="match status" value="1"/>
</dbReference>
<organism evidence="5 6">
    <name type="scientific">Actinomycetospora aurantiaca</name>
    <dbReference type="NCBI Taxonomy" id="3129233"/>
    <lineage>
        <taxon>Bacteria</taxon>
        <taxon>Bacillati</taxon>
        <taxon>Actinomycetota</taxon>
        <taxon>Actinomycetes</taxon>
        <taxon>Pseudonocardiales</taxon>
        <taxon>Pseudonocardiaceae</taxon>
        <taxon>Actinomycetospora</taxon>
    </lineage>
</organism>
<dbReference type="InterPro" id="IPR036463">
    <property type="entry name" value="Urease_gamma_sf"/>
</dbReference>